<dbReference type="OrthoDB" id="1924025at2759"/>
<name>A0A830C0I8_9LAMI</name>
<dbReference type="AlphaFoldDB" id="A0A830C0I8"/>
<dbReference type="PANTHER" id="PTHR33132">
    <property type="entry name" value="OSJNBB0118P14.9 PROTEIN"/>
    <property type="match status" value="1"/>
</dbReference>
<feature type="region of interest" description="Disordered" evidence="1">
    <location>
        <begin position="49"/>
        <end position="73"/>
    </location>
</feature>
<reference evidence="2" key="1">
    <citation type="submission" date="2020-07" db="EMBL/GenBank/DDBJ databases">
        <title>Ethylene signaling mediates host invasion by parasitic plants.</title>
        <authorList>
            <person name="Yoshida S."/>
        </authorList>
    </citation>
    <scope>NUCLEOTIDE SEQUENCE</scope>
    <source>
        <strain evidence="2">Okayama</strain>
    </source>
</reference>
<dbReference type="Proteomes" id="UP000653305">
    <property type="component" value="Unassembled WGS sequence"/>
</dbReference>
<accession>A0A830C0I8</accession>
<evidence type="ECO:0000256" key="1">
    <source>
        <dbReference type="SAM" id="MobiDB-lite"/>
    </source>
</evidence>
<protein>
    <submittedName>
        <fullName evidence="2">Uncharacterized protein</fullName>
    </submittedName>
</protein>
<organism evidence="2 3">
    <name type="scientific">Phtheirospermum japonicum</name>
    <dbReference type="NCBI Taxonomy" id="374723"/>
    <lineage>
        <taxon>Eukaryota</taxon>
        <taxon>Viridiplantae</taxon>
        <taxon>Streptophyta</taxon>
        <taxon>Embryophyta</taxon>
        <taxon>Tracheophyta</taxon>
        <taxon>Spermatophyta</taxon>
        <taxon>Magnoliopsida</taxon>
        <taxon>eudicotyledons</taxon>
        <taxon>Gunneridae</taxon>
        <taxon>Pentapetalae</taxon>
        <taxon>asterids</taxon>
        <taxon>lamiids</taxon>
        <taxon>Lamiales</taxon>
        <taxon>Orobanchaceae</taxon>
        <taxon>Orobanchaceae incertae sedis</taxon>
        <taxon>Phtheirospermum</taxon>
    </lineage>
</organism>
<evidence type="ECO:0000313" key="2">
    <source>
        <dbReference type="EMBL" id="GFP92636.1"/>
    </source>
</evidence>
<gene>
    <name evidence="2" type="ORF">PHJA_001407800</name>
</gene>
<proteinExistence type="predicted"/>
<keyword evidence="3" id="KW-1185">Reference proteome</keyword>
<sequence length="107" mass="11529">MIPDLCMDNVKTTTCSSIPTSPVGLRKASSVKRNNCLCSPTTHAGSFRCRHHRNPPSGGGMMRSSMSVGSKLSELGDKPAAMCKSIRHNPFITTHDQPNRSSTFLPA</sequence>
<comment type="caution">
    <text evidence="2">The sequence shown here is derived from an EMBL/GenBank/DDBJ whole genome shotgun (WGS) entry which is preliminary data.</text>
</comment>
<dbReference type="PANTHER" id="PTHR33132:SF145">
    <property type="entry name" value="OS04G0403900 PROTEIN"/>
    <property type="match status" value="1"/>
</dbReference>
<dbReference type="EMBL" id="BMAC01000285">
    <property type="protein sequence ID" value="GFP92636.1"/>
    <property type="molecule type" value="Genomic_DNA"/>
</dbReference>
<evidence type="ECO:0000313" key="3">
    <source>
        <dbReference type="Proteomes" id="UP000653305"/>
    </source>
</evidence>